<dbReference type="Pfam" id="PF12796">
    <property type="entry name" value="Ank_2"/>
    <property type="match status" value="2"/>
</dbReference>
<dbReference type="AlphaFoldDB" id="A0A5B6WG12"/>
<evidence type="ECO:0000313" key="5">
    <source>
        <dbReference type="EMBL" id="KAA3480550.1"/>
    </source>
</evidence>
<dbReference type="EMBL" id="SMMG02000003">
    <property type="protein sequence ID" value="KAA3480550.1"/>
    <property type="molecule type" value="Genomic_DNA"/>
</dbReference>
<dbReference type="OrthoDB" id="194358at2759"/>
<feature type="transmembrane region" description="Helical" evidence="3">
    <location>
        <begin position="482"/>
        <end position="504"/>
    </location>
</feature>
<reference evidence="6" key="1">
    <citation type="journal article" date="2019" name="Plant Biotechnol. J.">
        <title>Genome sequencing of the Australian wild diploid species Gossypium australe highlights disease resistance and delayed gland morphogenesis.</title>
        <authorList>
            <person name="Cai Y."/>
            <person name="Cai X."/>
            <person name="Wang Q."/>
            <person name="Wang P."/>
            <person name="Zhang Y."/>
            <person name="Cai C."/>
            <person name="Xu Y."/>
            <person name="Wang K."/>
            <person name="Zhou Z."/>
            <person name="Wang C."/>
            <person name="Geng S."/>
            <person name="Li B."/>
            <person name="Dong Q."/>
            <person name="Hou Y."/>
            <person name="Wang H."/>
            <person name="Ai P."/>
            <person name="Liu Z."/>
            <person name="Yi F."/>
            <person name="Sun M."/>
            <person name="An G."/>
            <person name="Cheng J."/>
            <person name="Zhang Y."/>
            <person name="Shi Q."/>
            <person name="Xie Y."/>
            <person name="Shi X."/>
            <person name="Chang Y."/>
            <person name="Huang F."/>
            <person name="Chen Y."/>
            <person name="Hong S."/>
            <person name="Mi L."/>
            <person name="Sun Q."/>
            <person name="Zhang L."/>
            <person name="Zhou B."/>
            <person name="Peng R."/>
            <person name="Zhang X."/>
            <person name="Liu F."/>
        </authorList>
    </citation>
    <scope>NUCLEOTIDE SEQUENCE [LARGE SCALE GENOMIC DNA]</scope>
    <source>
        <strain evidence="6">cv. PA1801</strain>
    </source>
</reference>
<feature type="transmembrane region" description="Helical" evidence="3">
    <location>
        <begin position="538"/>
        <end position="558"/>
    </location>
</feature>
<name>A0A5B6WG12_9ROSI</name>
<evidence type="ECO:0000256" key="1">
    <source>
        <dbReference type="PROSITE-ProRule" id="PRU00023"/>
    </source>
</evidence>
<keyword evidence="6" id="KW-1185">Reference proteome</keyword>
<feature type="transmembrane region" description="Helical" evidence="3">
    <location>
        <begin position="381"/>
        <end position="404"/>
    </location>
</feature>
<dbReference type="SMART" id="SM00248">
    <property type="entry name" value="ANK"/>
    <property type="match status" value="5"/>
</dbReference>
<gene>
    <name evidence="5" type="ORF">EPI10_020973</name>
</gene>
<dbReference type="PANTHER" id="PTHR24128">
    <property type="entry name" value="HOMEOBOX PROTEIN WARIAI"/>
    <property type="match status" value="1"/>
</dbReference>
<feature type="domain" description="PGG" evidence="4">
    <location>
        <begin position="321"/>
        <end position="442"/>
    </location>
</feature>
<keyword evidence="1" id="KW-0040">ANK repeat</keyword>
<dbReference type="Gene3D" id="1.25.40.20">
    <property type="entry name" value="Ankyrin repeat-containing domain"/>
    <property type="match status" value="1"/>
</dbReference>
<keyword evidence="3" id="KW-1133">Transmembrane helix</keyword>
<dbReference type="Pfam" id="PF13962">
    <property type="entry name" value="PGG"/>
    <property type="match status" value="1"/>
</dbReference>
<protein>
    <submittedName>
        <fullName evidence="5">Caskin-2-like isoform X1</fullName>
    </submittedName>
</protein>
<dbReference type="PROSITE" id="PS50088">
    <property type="entry name" value="ANK_REPEAT"/>
    <property type="match status" value="2"/>
</dbReference>
<dbReference type="PANTHER" id="PTHR24128:SF46">
    <property type="entry name" value="ALPHA-LATROTOXIN-LHE1A-LIKE ISOFORM X1"/>
    <property type="match status" value="1"/>
</dbReference>
<sequence length="567" mass="63800">MLDFHLPIPSQKLSNRVQKRRKIPLTPVPLEQIHSCQFLPSYCRLIPGAGMDTRLKRAARAGNVSDLYSIIERDGNVLKNLDEVEFVNTPLHIAAENGCTEFAMEILSLKPSFARKLHRGLSPIHLAVQAGHKEMVLRFIEIDKDLVRIRGKNGETPLHYISRVGNYDGLLDKFLETCPDCIRDVTTINSTALHIATENNRLDVLQVLIRTLKKKDYCREVVNRKDKDGNTALHIAARNNQPEMLKLLLNCKADRYDTNQHGLTALEVAQEHNSRESITILRGFFFPVFSNFNHKMEKQIMASATKASSLIFHDMDNISDQDRNALLVILGLLLTTTYQASLSPPGGVWQGDSPSGSFHHKSIEERDSPGSIGTSVLGESYFLIFYILAYVVFIVTFFLTLALLKPFPNGFRTALEVLLAFLAMCFDQSLSSIAPTFSIAVTLRIFSTIIFILMVFVCIAYHQVSKLSVSIVGCWIFPSYSLSLFAGEKVVAVIQVFLLFLVLYDEFWKGTFLVVGYSLFVRIDAVADHGGGYSSYGWGYPVVFIGCWLFLNLSQFCIKRCIRCCKN</sequence>
<keyword evidence="3" id="KW-0472">Membrane</keyword>
<keyword evidence="3" id="KW-0812">Transmembrane</keyword>
<proteinExistence type="predicted"/>
<accession>A0A5B6WG12</accession>
<evidence type="ECO:0000259" key="4">
    <source>
        <dbReference type="Pfam" id="PF13962"/>
    </source>
</evidence>
<feature type="transmembrane region" description="Helical" evidence="3">
    <location>
        <begin position="437"/>
        <end position="461"/>
    </location>
</feature>
<dbReference type="InterPro" id="IPR026961">
    <property type="entry name" value="PGG_dom"/>
</dbReference>
<feature type="repeat" description="ANK" evidence="1">
    <location>
        <begin position="228"/>
        <end position="260"/>
    </location>
</feature>
<evidence type="ECO:0000313" key="6">
    <source>
        <dbReference type="Proteomes" id="UP000325315"/>
    </source>
</evidence>
<comment type="caution">
    <text evidence="5">The sequence shown here is derived from an EMBL/GenBank/DDBJ whole genome shotgun (WGS) entry which is preliminary data.</text>
</comment>
<dbReference type="InterPro" id="IPR036770">
    <property type="entry name" value="Ankyrin_rpt-contain_sf"/>
</dbReference>
<dbReference type="InterPro" id="IPR002110">
    <property type="entry name" value="Ankyrin_rpt"/>
</dbReference>
<evidence type="ECO:0000256" key="2">
    <source>
        <dbReference type="SAM" id="MobiDB-lite"/>
    </source>
</evidence>
<organism evidence="5 6">
    <name type="scientific">Gossypium australe</name>
    <dbReference type="NCBI Taxonomy" id="47621"/>
    <lineage>
        <taxon>Eukaryota</taxon>
        <taxon>Viridiplantae</taxon>
        <taxon>Streptophyta</taxon>
        <taxon>Embryophyta</taxon>
        <taxon>Tracheophyta</taxon>
        <taxon>Spermatophyta</taxon>
        <taxon>Magnoliopsida</taxon>
        <taxon>eudicotyledons</taxon>
        <taxon>Gunneridae</taxon>
        <taxon>Pentapetalae</taxon>
        <taxon>rosids</taxon>
        <taxon>malvids</taxon>
        <taxon>Malvales</taxon>
        <taxon>Malvaceae</taxon>
        <taxon>Malvoideae</taxon>
        <taxon>Gossypium</taxon>
    </lineage>
</organism>
<feature type="repeat" description="ANK" evidence="1">
    <location>
        <begin position="119"/>
        <end position="146"/>
    </location>
</feature>
<dbReference type="SUPFAM" id="SSF48403">
    <property type="entry name" value="Ankyrin repeat"/>
    <property type="match status" value="1"/>
</dbReference>
<feature type="region of interest" description="Disordered" evidence="2">
    <location>
        <begin position="349"/>
        <end position="369"/>
    </location>
</feature>
<dbReference type="Proteomes" id="UP000325315">
    <property type="component" value="Unassembled WGS sequence"/>
</dbReference>
<dbReference type="PROSITE" id="PS50297">
    <property type="entry name" value="ANK_REP_REGION"/>
    <property type="match status" value="2"/>
</dbReference>
<feature type="transmembrane region" description="Helical" evidence="3">
    <location>
        <begin position="411"/>
        <end position="431"/>
    </location>
</feature>
<evidence type="ECO:0000256" key="3">
    <source>
        <dbReference type="SAM" id="Phobius"/>
    </source>
</evidence>